<name>A0A9N8HT40_9STRA</name>
<dbReference type="AlphaFoldDB" id="A0A9N8HT40"/>
<dbReference type="EMBL" id="CAICTM010001606">
    <property type="protein sequence ID" value="CAB9524951.1"/>
    <property type="molecule type" value="Genomic_DNA"/>
</dbReference>
<feature type="region of interest" description="Disordered" evidence="1">
    <location>
        <begin position="137"/>
        <end position="158"/>
    </location>
</feature>
<evidence type="ECO:0000313" key="2">
    <source>
        <dbReference type="EMBL" id="CAB9524951.1"/>
    </source>
</evidence>
<organism evidence="2 3">
    <name type="scientific">Seminavis robusta</name>
    <dbReference type="NCBI Taxonomy" id="568900"/>
    <lineage>
        <taxon>Eukaryota</taxon>
        <taxon>Sar</taxon>
        <taxon>Stramenopiles</taxon>
        <taxon>Ochrophyta</taxon>
        <taxon>Bacillariophyta</taxon>
        <taxon>Bacillariophyceae</taxon>
        <taxon>Bacillariophycidae</taxon>
        <taxon>Naviculales</taxon>
        <taxon>Naviculaceae</taxon>
        <taxon>Seminavis</taxon>
    </lineage>
</organism>
<dbReference type="Proteomes" id="UP001153069">
    <property type="component" value="Unassembled WGS sequence"/>
</dbReference>
<protein>
    <submittedName>
        <fullName evidence="2">Uncharacterized protein</fullName>
    </submittedName>
</protein>
<accession>A0A9N8HT40</accession>
<evidence type="ECO:0000313" key="3">
    <source>
        <dbReference type="Proteomes" id="UP001153069"/>
    </source>
</evidence>
<gene>
    <name evidence="2" type="ORF">SEMRO_1608_G285690.1</name>
</gene>
<dbReference type="OrthoDB" id="10634255at2759"/>
<comment type="caution">
    <text evidence="2">The sequence shown here is derived from an EMBL/GenBank/DDBJ whole genome shotgun (WGS) entry which is preliminary data.</text>
</comment>
<sequence length="292" mass="33899">MPPFSKKKRRSRYHALLHEEDSSKKLTYVNITITDASEGVYKMVHSKVSETHKNFIGTKKFKEKVAHTVARTASNSVPKKEIVKKLAGKVPKMLMYQMHHKMGMRIAAQNVYREDNYAVFQIQVQYVDSKRMLATAKEEMRSSQSENATKSEEEEMDDDDSVATAVLDEWIAEQKNLVQEEQESAFVTEALNEEEENQLNWYNWRELFVLFLTWLLHKLMPVTITRNLEENRLPALIQSQISSKLKEMLDKKLKSKSMKAETAVLGEEEQARYFFAQLQKIRTPKGEAEGET</sequence>
<keyword evidence="3" id="KW-1185">Reference proteome</keyword>
<reference evidence="2" key="1">
    <citation type="submission" date="2020-06" db="EMBL/GenBank/DDBJ databases">
        <authorList>
            <consortium name="Plant Systems Biology data submission"/>
        </authorList>
    </citation>
    <scope>NUCLEOTIDE SEQUENCE</scope>
    <source>
        <strain evidence="2">D6</strain>
    </source>
</reference>
<proteinExistence type="predicted"/>
<evidence type="ECO:0000256" key="1">
    <source>
        <dbReference type="SAM" id="MobiDB-lite"/>
    </source>
</evidence>